<dbReference type="InterPro" id="IPR001878">
    <property type="entry name" value="Znf_CCHC"/>
</dbReference>
<protein>
    <recommendedName>
        <fullName evidence="2">CCHC-type domain-containing protein</fullName>
    </recommendedName>
</protein>
<dbReference type="InterPro" id="IPR036875">
    <property type="entry name" value="Znf_CCHC_sf"/>
</dbReference>
<dbReference type="OrthoDB" id="8029976at2759"/>
<dbReference type="SMART" id="SM00343">
    <property type="entry name" value="ZnF_C2HC"/>
    <property type="match status" value="1"/>
</dbReference>
<keyword evidence="1" id="KW-0479">Metal-binding</keyword>
<comment type="caution">
    <text evidence="3">The sequence shown here is derived from an EMBL/GenBank/DDBJ whole genome shotgun (WGS) entry which is preliminary data.</text>
</comment>
<reference evidence="3" key="1">
    <citation type="submission" date="2013-04" db="EMBL/GenBank/DDBJ databases">
        <authorList>
            <person name="Qu J."/>
            <person name="Murali S.C."/>
            <person name="Bandaranaike D."/>
            <person name="Bellair M."/>
            <person name="Blankenburg K."/>
            <person name="Chao H."/>
            <person name="Dinh H."/>
            <person name="Doddapaneni H."/>
            <person name="Downs B."/>
            <person name="Dugan-Rocha S."/>
            <person name="Elkadiri S."/>
            <person name="Gnanaolivu R.D."/>
            <person name="Hernandez B."/>
            <person name="Javaid M."/>
            <person name="Jayaseelan J.C."/>
            <person name="Lee S."/>
            <person name="Li M."/>
            <person name="Ming W."/>
            <person name="Munidasa M."/>
            <person name="Muniz J."/>
            <person name="Nguyen L."/>
            <person name="Ongeri F."/>
            <person name="Osuji N."/>
            <person name="Pu L.-L."/>
            <person name="Puazo M."/>
            <person name="Qu C."/>
            <person name="Quiroz J."/>
            <person name="Raj R."/>
            <person name="Weissenberger G."/>
            <person name="Xin Y."/>
            <person name="Zou X."/>
            <person name="Han Y."/>
            <person name="Richards S."/>
            <person name="Worley K."/>
            <person name="Muzny D."/>
            <person name="Gibbs R."/>
        </authorList>
    </citation>
    <scope>NUCLEOTIDE SEQUENCE</scope>
    <source>
        <strain evidence="3">Sampled in the wild</strain>
    </source>
</reference>
<dbReference type="PROSITE" id="PS50158">
    <property type="entry name" value="ZF_CCHC"/>
    <property type="match status" value="1"/>
</dbReference>
<keyword evidence="1" id="KW-0862">Zinc</keyword>
<evidence type="ECO:0000259" key="2">
    <source>
        <dbReference type="PROSITE" id="PS50158"/>
    </source>
</evidence>
<dbReference type="Proteomes" id="UP000792457">
    <property type="component" value="Unassembled WGS sequence"/>
</dbReference>
<dbReference type="SUPFAM" id="SSF57756">
    <property type="entry name" value="Retrovirus zinc finger-like domains"/>
    <property type="match status" value="1"/>
</dbReference>
<evidence type="ECO:0000313" key="4">
    <source>
        <dbReference type="Proteomes" id="UP000792457"/>
    </source>
</evidence>
<dbReference type="GO" id="GO:0003676">
    <property type="term" value="F:nucleic acid binding"/>
    <property type="evidence" value="ECO:0007669"/>
    <property type="project" value="InterPro"/>
</dbReference>
<name>A0A8K0KSB2_LADFU</name>
<dbReference type="EMBL" id="KZ312450">
    <property type="protein sequence ID" value="KAG8240317.1"/>
    <property type="molecule type" value="Genomic_DNA"/>
</dbReference>
<sequence length="181" mass="20283">MPPSIPKTYREKRLECKGCNAKGLRPSVSEANSKPGKEKLKFWCYTCGGEGHIATQCSKREEVLQMDSQNAVATVVTREHIALSAKKCALSDGGVRLLDCAASDYMTYCGRWEYDANKKSAAVVSFQTQHSRLGYPNERVMRELSVLKESMEEGRDGRLYAMYPGKDEERTFFCCSRGKGN</sequence>
<dbReference type="AlphaFoldDB" id="A0A8K0KSB2"/>
<dbReference type="Gene3D" id="4.10.60.10">
    <property type="entry name" value="Zinc finger, CCHC-type"/>
    <property type="match status" value="1"/>
</dbReference>
<proteinExistence type="predicted"/>
<keyword evidence="4" id="KW-1185">Reference proteome</keyword>
<dbReference type="Pfam" id="PF00098">
    <property type="entry name" value="zf-CCHC"/>
    <property type="match status" value="1"/>
</dbReference>
<keyword evidence="1" id="KW-0863">Zinc-finger</keyword>
<gene>
    <name evidence="3" type="ORF">J437_LFUL000792</name>
</gene>
<organism evidence="3 4">
    <name type="scientific">Ladona fulva</name>
    <name type="common">Scarce chaser dragonfly</name>
    <name type="synonym">Libellula fulva</name>
    <dbReference type="NCBI Taxonomy" id="123851"/>
    <lineage>
        <taxon>Eukaryota</taxon>
        <taxon>Metazoa</taxon>
        <taxon>Ecdysozoa</taxon>
        <taxon>Arthropoda</taxon>
        <taxon>Hexapoda</taxon>
        <taxon>Insecta</taxon>
        <taxon>Pterygota</taxon>
        <taxon>Palaeoptera</taxon>
        <taxon>Odonata</taxon>
        <taxon>Epiprocta</taxon>
        <taxon>Anisoptera</taxon>
        <taxon>Libelluloidea</taxon>
        <taxon>Libellulidae</taxon>
        <taxon>Ladona</taxon>
    </lineage>
</organism>
<evidence type="ECO:0000313" key="3">
    <source>
        <dbReference type="EMBL" id="KAG8240317.1"/>
    </source>
</evidence>
<reference evidence="3" key="2">
    <citation type="submission" date="2017-10" db="EMBL/GenBank/DDBJ databases">
        <title>Ladona fulva Genome sequencing and assembly.</title>
        <authorList>
            <person name="Murali S."/>
            <person name="Richards S."/>
            <person name="Bandaranaike D."/>
            <person name="Bellair M."/>
            <person name="Blankenburg K."/>
            <person name="Chao H."/>
            <person name="Dinh H."/>
            <person name="Doddapaneni H."/>
            <person name="Dugan-Rocha S."/>
            <person name="Elkadiri S."/>
            <person name="Gnanaolivu R."/>
            <person name="Hernandez B."/>
            <person name="Skinner E."/>
            <person name="Javaid M."/>
            <person name="Lee S."/>
            <person name="Li M."/>
            <person name="Ming W."/>
            <person name="Munidasa M."/>
            <person name="Muniz J."/>
            <person name="Nguyen L."/>
            <person name="Hughes D."/>
            <person name="Osuji N."/>
            <person name="Pu L.-L."/>
            <person name="Puazo M."/>
            <person name="Qu C."/>
            <person name="Quiroz J."/>
            <person name="Raj R."/>
            <person name="Weissenberger G."/>
            <person name="Xin Y."/>
            <person name="Zou X."/>
            <person name="Han Y."/>
            <person name="Worley K."/>
            <person name="Muzny D."/>
            <person name="Gibbs R."/>
        </authorList>
    </citation>
    <scope>NUCLEOTIDE SEQUENCE</scope>
    <source>
        <strain evidence="3">Sampled in the wild</strain>
    </source>
</reference>
<accession>A0A8K0KSB2</accession>
<evidence type="ECO:0000256" key="1">
    <source>
        <dbReference type="PROSITE-ProRule" id="PRU00047"/>
    </source>
</evidence>
<dbReference type="GO" id="GO:0008270">
    <property type="term" value="F:zinc ion binding"/>
    <property type="evidence" value="ECO:0007669"/>
    <property type="project" value="UniProtKB-KW"/>
</dbReference>
<feature type="domain" description="CCHC-type" evidence="2">
    <location>
        <begin position="44"/>
        <end position="59"/>
    </location>
</feature>